<sequence>MNSKPLISDPRAKMRPSRFFVGRTTELQEIHEYFASHEVREDLACVVIHGLGGQGKTQTALAYCNNYRDTYDATFWINAETHEQINASLRSIAKELRSAGLFNSSPAPSPDGELSLEVEFAREWLEATNLNWLLVLDNIEDAGLIETCFPKNLNGRGSIIITTQRAHIDPITQDYKKLELQPLPTLDGSLLFFRILERSSDDEDESTVQEICDWVGGLPLAIVTVAGYLKRSYGTASQILAGLNRSSQIWESKNESIQNYEKTLTTVFDLALANVSERSRHLLNLLAFLSPDGVPAELLTQRHSVESLSFLNDKDMYLNILSDLNRRQLVKWQVQPDGSHSIQIHRSLQRNLLLGLATSYDTSLRMMIFNEVTTILTSALPKSSRLQVNEKDLWPLFTRYAPQVLALRQNSQWPTPAIVFDFRFAQMLSNIGTFLWHTGQIRECASAMDTAESIMCKQTREIQSTPEFAEVLSDIFLVTGILADCIGVSRRQQSLEHRLVLLELRKRELASKPSAEVTVEDEIRWGNAKGDLACAYLQRNQFSETRTIMEELHKYYTKWGSEDQYPFEYGKYYHHLSYVLMAEGDPEGAISFCRRGLQLDEAHAGSVDSTVLTSRYDLACLLFNAGRLEESLVEHQEVLKLRLDVCGKGSQLVLESHEAVGILLHLSGNDEEADLESISRAALTIAIALTGQKKVLRGLGKHEAANKQLQGATEIKDKFLRTYPQFTVEDEQYEPAVYDQMLPIWILQTSGPLQDGGRQKICHSSQRLPGHIDDGAADIAGLIEATLKKFGISSDVKKGDSLLGVFT</sequence>
<accession>A0ACC0CXJ9</accession>
<evidence type="ECO:0000313" key="1">
    <source>
        <dbReference type="EMBL" id="KAI6085162.1"/>
    </source>
</evidence>
<organism evidence="1 2">
    <name type="scientific">Hypoxylon rubiginosum</name>
    <dbReference type="NCBI Taxonomy" id="110542"/>
    <lineage>
        <taxon>Eukaryota</taxon>
        <taxon>Fungi</taxon>
        <taxon>Dikarya</taxon>
        <taxon>Ascomycota</taxon>
        <taxon>Pezizomycotina</taxon>
        <taxon>Sordariomycetes</taxon>
        <taxon>Xylariomycetidae</taxon>
        <taxon>Xylariales</taxon>
        <taxon>Hypoxylaceae</taxon>
        <taxon>Hypoxylon</taxon>
    </lineage>
</organism>
<protein>
    <submittedName>
        <fullName evidence="1">P-loop containing nucleoside triphosphate hydrolase protein</fullName>
    </submittedName>
</protein>
<comment type="caution">
    <text evidence="1">The sequence shown here is derived from an EMBL/GenBank/DDBJ whole genome shotgun (WGS) entry which is preliminary data.</text>
</comment>
<keyword evidence="1" id="KW-0378">Hydrolase</keyword>
<dbReference type="EMBL" id="MU394328">
    <property type="protein sequence ID" value="KAI6085162.1"/>
    <property type="molecule type" value="Genomic_DNA"/>
</dbReference>
<gene>
    <name evidence="1" type="ORF">F4821DRAFT_270693</name>
</gene>
<proteinExistence type="predicted"/>
<keyword evidence="2" id="KW-1185">Reference proteome</keyword>
<evidence type="ECO:0000313" key="2">
    <source>
        <dbReference type="Proteomes" id="UP001497680"/>
    </source>
</evidence>
<name>A0ACC0CXJ9_9PEZI</name>
<dbReference type="Proteomes" id="UP001497680">
    <property type="component" value="Unassembled WGS sequence"/>
</dbReference>
<reference evidence="1 2" key="1">
    <citation type="journal article" date="2022" name="New Phytol.">
        <title>Ecological generalism drives hyperdiversity of secondary metabolite gene clusters in xylarialean endophytes.</title>
        <authorList>
            <person name="Franco M.E.E."/>
            <person name="Wisecaver J.H."/>
            <person name="Arnold A.E."/>
            <person name="Ju Y.M."/>
            <person name="Slot J.C."/>
            <person name="Ahrendt S."/>
            <person name="Moore L.P."/>
            <person name="Eastman K.E."/>
            <person name="Scott K."/>
            <person name="Konkel Z."/>
            <person name="Mondo S.J."/>
            <person name="Kuo A."/>
            <person name="Hayes R.D."/>
            <person name="Haridas S."/>
            <person name="Andreopoulos B."/>
            <person name="Riley R."/>
            <person name="LaButti K."/>
            <person name="Pangilinan J."/>
            <person name="Lipzen A."/>
            <person name="Amirebrahimi M."/>
            <person name="Yan J."/>
            <person name="Adam C."/>
            <person name="Keymanesh K."/>
            <person name="Ng V."/>
            <person name="Louie K."/>
            <person name="Northen T."/>
            <person name="Drula E."/>
            <person name="Henrissat B."/>
            <person name="Hsieh H.M."/>
            <person name="Youens-Clark K."/>
            <person name="Lutzoni F."/>
            <person name="Miadlikowska J."/>
            <person name="Eastwood D.C."/>
            <person name="Hamelin R.C."/>
            <person name="Grigoriev I.V."/>
            <person name="U'Ren J.M."/>
        </authorList>
    </citation>
    <scope>NUCLEOTIDE SEQUENCE [LARGE SCALE GENOMIC DNA]</scope>
    <source>
        <strain evidence="1 2">ER1909</strain>
    </source>
</reference>